<evidence type="ECO:0000313" key="1">
    <source>
        <dbReference type="EMBL" id="GBB87022.1"/>
    </source>
</evidence>
<reference evidence="1 2" key="1">
    <citation type="submission" date="2017-11" db="EMBL/GenBank/DDBJ databases">
        <title>The genome of Rhizophagus clarus HR1 reveals common genetic basis of auxotrophy among arbuscular mycorrhizal fungi.</title>
        <authorList>
            <person name="Kobayashi Y."/>
        </authorList>
    </citation>
    <scope>NUCLEOTIDE SEQUENCE [LARGE SCALE GENOMIC DNA]</scope>
    <source>
        <strain evidence="1 2">HR1</strain>
    </source>
</reference>
<protein>
    <submittedName>
        <fullName evidence="1">Uncharacterized protein</fullName>
    </submittedName>
</protein>
<proteinExistence type="predicted"/>
<dbReference type="Proteomes" id="UP000247702">
    <property type="component" value="Unassembled WGS sequence"/>
</dbReference>
<evidence type="ECO:0000313" key="2">
    <source>
        <dbReference type="Proteomes" id="UP000247702"/>
    </source>
</evidence>
<dbReference type="EMBL" id="BEXD01000390">
    <property type="protein sequence ID" value="GBB87022.1"/>
    <property type="molecule type" value="Genomic_DNA"/>
</dbReference>
<keyword evidence="2" id="KW-1185">Reference proteome</keyword>
<sequence length="532" mass="62723">MDFKVFSQDKQPNYCTFEVTKELVKEVSLNVHEGTPDDIERWADLSIQGKLHYRAKFIPLNLDALPKPTVDFLTNLKEKPFDKSTLYILICKHQMVASLLLTRLRITRTIGHQTSTGAFQASDELAKLFSFNSSEQLHTALTRHINSRPKISKIASYETQLWVTILVLYYFCFVGVDYRTEWKEFYLRTFLIALLWKRVGEWITTHAKVETYFSENVTDIETKDRLYYHSSSNTSKSLNGNSIKEINLYSPRHFLSSQKESDCFEFDNHLTDTLGFSSAKEAKKVLETHFSFYSKISKFDINLFSSAIMIWHMRYVMVDFREEWFDKYQITSKWITEQVKDKQIEELLRAARIFIIKRFNVDADTLKGESIKSILTLNPDNIPSNIKKKIEEEGIMNENKAIVMDQVIILILKFLDGFGQEIIQTRTISEITEPELEEVLCPNSWYWRKHCLRDFKKEFQTYLKNESVKEIEHLWATSEYLRVQCNDLKLEVVLESAREFIYDRYQVDKESVENDSMIFSKKNEIIQMEQTI</sequence>
<name>A0A2Z6QEK0_9GLOM</name>
<gene>
    <name evidence="1" type="ORF">RclHR1_13490001</name>
</gene>
<dbReference type="STRING" id="94130.A0A2Z6QEK0"/>
<accession>A0A2Z6QEK0</accession>
<dbReference type="AlphaFoldDB" id="A0A2Z6QEK0"/>
<comment type="caution">
    <text evidence="1">The sequence shown here is derived from an EMBL/GenBank/DDBJ whole genome shotgun (WGS) entry which is preliminary data.</text>
</comment>
<organism evidence="1 2">
    <name type="scientific">Rhizophagus clarus</name>
    <dbReference type="NCBI Taxonomy" id="94130"/>
    <lineage>
        <taxon>Eukaryota</taxon>
        <taxon>Fungi</taxon>
        <taxon>Fungi incertae sedis</taxon>
        <taxon>Mucoromycota</taxon>
        <taxon>Glomeromycotina</taxon>
        <taxon>Glomeromycetes</taxon>
        <taxon>Glomerales</taxon>
        <taxon>Glomeraceae</taxon>
        <taxon>Rhizophagus</taxon>
    </lineage>
</organism>